<reference evidence="2 3" key="1">
    <citation type="submission" date="2021-01" db="EMBL/GenBank/DDBJ databases">
        <title>Whole genome shotgun sequence of Verrucosispora andamanensis NBRC 109075.</title>
        <authorList>
            <person name="Komaki H."/>
            <person name="Tamura T."/>
        </authorList>
    </citation>
    <scope>NUCLEOTIDE SEQUENCE [LARGE SCALE GENOMIC DNA]</scope>
    <source>
        <strain evidence="2 3">NBRC 109075</strain>
    </source>
</reference>
<dbReference type="RefSeq" id="WP_204009346.1">
    <property type="nucleotide sequence ID" value="NZ_BOOZ01000024.1"/>
</dbReference>
<dbReference type="EMBL" id="BOOZ01000024">
    <property type="protein sequence ID" value="GIJ10726.1"/>
    <property type="molecule type" value="Genomic_DNA"/>
</dbReference>
<evidence type="ECO:0000313" key="3">
    <source>
        <dbReference type="Proteomes" id="UP000647017"/>
    </source>
</evidence>
<organism evidence="2 3">
    <name type="scientific">Micromonospora andamanensis</name>
    <dbReference type="NCBI Taxonomy" id="1287068"/>
    <lineage>
        <taxon>Bacteria</taxon>
        <taxon>Bacillati</taxon>
        <taxon>Actinomycetota</taxon>
        <taxon>Actinomycetes</taxon>
        <taxon>Micromonosporales</taxon>
        <taxon>Micromonosporaceae</taxon>
        <taxon>Micromonospora</taxon>
    </lineage>
</organism>
<evidence type="ECO:0008006" key="4">
    <source>
        <dbReference type="Google" id="ProtNLM"/>
    </source>
</evidence>
<keyword evidence="3" id="KW-1185">Reference proteome</keyword>
<gene>
    <name evidence="2" type="ORF">Van01_39400</name>
</gene>
<evidence type="ECO:0000256" key="1">
    <source>
        <dbReference type="SAM" id="MobiDB-lite"/>
    </source>
</evidence>
<accession>A0ABQ4HYM5</accession>
<feature type="region of interest" description="Disordered" evidence="1">
    <location>
        <begin position="513"/>
        <end position="539"/>
    </location>
</feature>
<name>A0ABQ4HYM5_9ACTN</name>
<sequence length="734" mass="78974">MSYLTGDPLAVRIRIAFGAAVADDPDTWEWTDVTEWWHVPDEVTITWGRSSGAGQAEHSTLSLTLKNDGRFTAYNGMSPYWPYVETWVPIAFDIDLGDGAGWRNRFSGFVQKWPLTLPGGSSRMALAKIEAVGVLARLGRGNPPARSAMYRTIRRASVAYWPMEEGSGATIAGSAFSGHAPLTVQGGTLAFADLEQLELTNGDLQFGTGRLADISGGARMSAVLAPEVIAACSGPDGWTANTWIQVQDSSTLSGPIVVMEVETPGGTYVRWQVVVDPTISPTFGTHIVAIDQDGAATTVASDSGIFTSLFGYDLSVWQESPGTIRAGLWWWHPTSSWTVTGTISGTTAPPTRVWINRSGATCTVPLPVGHLAINADHPTPFFVSQVDSNSGVGLHYGTFAGFLYEPADLRLPRLGEEDGVRIAVPTLPAGDETPRMGSQRAGTPVQLYQECETTDGGLLYEADFGLAYLPRVLRYNPEVALLLDASQGQLGLPFEPAGDDQLLRNRVTVERVGGASETAEDQDSVVRQGEIERPVTVNTPTDDGLAEIAAWWLHLSTVREPRYPSVPINLSSRRELAVSWVQCRPGSRMQVINPPRQAVPGVIDQLIVGATETFRGRRSWRAVLNVEPASPWFVFVLGDSVFGRLDTKGSALATAAAASDTELLVATTSPYRRWITTAERPDDFPLMVSVAGVPVQVTAISGTVSPQTFTLAAPLGWDMPEGIGVRISRQAVPT</sequence>
<evidence type="ECO:0000313" key="2">
    <source>
        <dbReference type="EMBL" id="GIJ10726.1"/>
    </source>
</evidence>
<comment type="caution">
    <text evidence="2">The sequence shown here is derived from an EMBL/GenBank/DDBJ whole genome shotgun (WGS) entry which is preliminary data.</text>
</comment>
<proteinExistence type="predicted"/>
<protein>
    <recommendedName>
        <fullName evidence="4">Phage tail protein</fullName>
    </recommendedName>
</protein>
<dbReference type="Proteomes" id="UP000647017">
    <property type="component" value="Unassembled WGS sequence"/>
</dbReference>